<protein>
    <submittedName>
        <fullName evidence="6">Alpha-glucosidase</fullName>
        <ecNumber evidence="6">3.2.1.177</ecNumber>
    </submittedName>
</protein>
<dbReference type="PANTHER" id="PTHR43863:SF2">
    <property type="entry name" value="MALTASE-GLUCOAMYLASE"/>
    <property type="match status" value="1"/>
</dbReference>
<evidence type="ECO:0000259" key="3">
    <source>
        <dbReference type="Pfam" id="PF01055"/>
    </source>
</evidence>
<dbReference type="InterPro" id="IPR013780">
    <property type="entry name" value="Glyco_hydro_b"/>
</dbReference>
<dbReference type="GO" id="GO:0061634">
    <property type="term" value="F:alpha-D-xyloside xylohydrolase"/>
    <property type="evidence" value="ECO:0007669"/>
    <property type="project" value="UniProtKB-EC"/>
</dbReference>
<dbReference type="PANTHER" id="PTHR43863">
    <property type="entry name" value="HYDROLASE, PUTATIVE (AFU_ORTHOLOGUE AFUA_1G03140)-RELATED"/>
    <property type="match status" value="1"/>
</dbReference>
<proteinExistence type="inferred from homology"/>
<dbReference type="Pfam" id="PF21365">
    <property type="entry name" value="Glyco_hydro_31_3rd"/>
    <property type="match status" value="1"/>
</dbReference>
<dbReference type="Gene3D" id="3.20.20.80">
    <property type="entry name" value="Glycosidases"/>
    <property type="match status" value="1"/>
</dbReference>
<feature type="domain" description="DUF5110" evidence="4">
    <location>
        <begin position="618"/>
        <end position="690"/>
    </location>
</feature>
<dbReference type="AlphaFoldDB" id="A0A087D0J8"/>
<dbReference type="RefSeq" id="WP_033509733.1">
    <property type="nucleotide sequence ID" value="NZ_JDTM01000008.1"/>
</dbReference>
<dbReference type="GO" id="GO:0005975">
    <property type="term" value="P:carbohydrate metabolic process"/>
    <property type="evidence" value="ECO:0007669"/>
    <property type="project" value="InterPro"/>
</dbReference>
<dbReference type="InterPro" id="IPR051816">
    <property type="entry name" value="Glycosyl_Hydrolase_31"/>
</dbReference>
<evidence type="ECO:0000256" key="1">
    <source>
        <dbReference type="ARBA" id="ARBA00007806"/>
    </source>
</evidence>
<dbReference type="SUPFAM" id="SSF51011">
    <property type="entry name" value="Glycosyl hydrolase domain"/>
    <property type="match status" value="1"/>
</dbReference>
<dbReference type="InterPro" id="IPR000322">
    <property type="entry name" value="Glyco_hydro_31_TIM"/>
</dbReference>
<feature type="domain" description="Glycosyl hydrolase family 31 C-terminal" evidence="5">
    <location>
        <begin position="506"/>
        <end position="601"/>
    </location>
</feature>
<dbReference type="Gene3D" id="2.60.40.1180">
    <property type="entry name" value="Golgi alpha-mannosidase II"/>
    <property type="match status" value="2"/>
</dbReference>
<keyword evidence="2 6" id="KW-0326">Glycosidase</keyword>
<feature type="domain" description="Glycoside hydrolase family 31 TIM barrel" evidence="3">
    <location>
        <begin position="196"/>
        <end position="498"/>
    </location>
</feature>
<evidence type="ECO:0000259" key="4">
    <source>
        <dbReference type="Pfam" id="PF17137"/>
    </source>
</evidence>
<evidence type="ECO:0000256" key="2">
    <source>
        <dbReference type="RuleBase" id="RU361185"/>
    </source>
</evidence>
<keyword evidence="2 6" id="KW-0378">Hydrolase</keyword>
<dbReference type="EC" id="3.2.1.177" evidence="6"/>
<dbReference type="Proteomes" id="UP000029040">
    <property type="component" value="Unassembled WGS sequence"/>
</dbReference>
<comment type="caution">
    <text evidence="6">The sequence shown here is derived from an EMBL/GenBank/DDBJ whole genome shotgun (WGS) entry which is preliminary data.</text>
</comment>
<evidence type="ECO:0000259" key="5">
    <source>
        <dbReference type="Pfam" id="PF21365"/>
    </source>
</evidence>
<dbReference type="Pfam" id="PF17137">
    <property type="entry name" value="DUF5110"/>
    <property type="match status" value="1"/>
</dbReference>
<comment type="similarity">
    <text evidence="1 2">Belongs to the glycosyl hydrolase 31 family.</text>
</comment>
<dbReference type="EMBL" id="JGZM01000001">
    <property type="protein sequence ID" value="KFI89048.1"/>
    <property type="molecule type" value="Genomic_DNA"/>
</dbReference>
<dbReference type="InterPro" id="IPR048395">
    <property type="entry name" value="Glyco_hydro_31_C"/>
</dbReference>
<dbReference type="SUPFAM" id="SSF51445">
    <property type="entry name" value="(Trans)glycosidases"/>
    <property type="match status" value="1"/>
</dbReference>
<organism evidence="6 7">
    <name type="scientific">Bifidobacterium pullorum subsp. saeculare DSM 6531 = LMG 14934</name>
    <dbReference type="NCBI Taxonomy" id="1437611"/>
    <lineage>
        <taxon>Bacteria</taxon>
        <taxon>Bacillati</taxon>
        <taxon>Actinomycetota</taxon>
        <taxon>Actinomycetes</taxon>
        <taxon>Bifidobacteriales</taxon>
        <taxon>Bifidobacteriaceae</taxon>
        <taxon>Bifidobacterium</taxon>
    </lineage>
</organism>
<sequence length="821" mass="92819">MQYKSVMNPDTVIQGDHWRIGVITDSLLRLEWSDSATFEDFPTQTIANRDFGVTPQFTVERTPDGITVETPSFRLCYDGHRFSQEGLSVYVKGMPDVKTNTWHYSDSPDGNLRGTARTLDWANGEIPLDTGVLSRDGWAVLDDSAGFTLGNGPTTGDGIPLPTPREHEEIDIYLFCHGHRYTDAMRDFYQLTGQVPLLPRYALGNWWSRFHRYTDDEYLSLVDRFADEHIPFTVAVLDMDWHIVDPDPKYGSGWTGYTWNTDLFPDPQRFLASLHDHGYRVTLNVHPRDGIRAFEDAYPAMASAMGIDPASQTPIEFDPTDPHFLDAYLTMHRELERQGVDFWWIDWQQGSLTRQPGLDPLWSLNHIHYLDSQHDGRWPIAFSRYAGPGSHRYPIGFSGDTIVTWQSLAFQPYFTATASNIGYCWWSHDIGGHMFGYRDEDLEARWYQLGTFSPINRLHSTVSTFSSKEPWNYHGQARTAATQALRLRHALLPYLYTMNWRTHLYGEPLVQPMYWRYSESDTAYAVPDQFSFGTELIVSPIVEPNDGECQRGRATVWMPQGLWFDFFDGRHYRASGKLGRTIEVWRALERMPVFAKAGAIIPMQSWTNNSIDNPAAMHVLVFPGADNSFTMYEDNGVYADVQDGINSPGLCRTQFTWTGSGSTPSFTISPASGNTSSVPESRQWTLTFRGIRETTVHVEHVSADGTKVPIPAEISYDRDTLSLIVRIPAIDTGHTVTVSFPEGANPADNPLVKDAHKVLHDARMPYLTKEQAFSAIAESGVNAIAQFGTMEHTSSSDPQDCSDSHMPDGVRRALAEVLLRD</sequence>
<evidence type="ECO:0000313" key="7">
    <source>
        <dbReference type="Proteomes" id="UP000029040"/>
    </source>
</evidence>
<dbReference type="CDD" id="cd06595">
    <property type="entry name" value="GH31_u1"/>
    <property type="match status" value="1"/>
</dbReference>
<gene>
    <name evidence="6" type="ORF">BSAE_0506</name>
</gene>
<reference evidence="6 7" key="1">
    <citation type="submission" date="2014-03" db="EMBL/GenBank/DDBJ databases">
        <title>Genomics of Bifidobacteria.</title>
        <authorList>
            <person name="Ventura M."/>
            <person name="Milani C."/>
            <person name="Lugli G.A."/>
        </authorList>
    </citation>
    <scope>NUCLEOTIDE SEQUENCE [LARGE SCALE GENOMIC DNA]</scope>
    <source>
        <strain evidence="6 7">LMG 14934</strain>
    </source>
</reference>
<dbReference type="Pfam" id="PF01055">
    <property type="entry name" value="Glyco_hydro_31_2nd"/>
    <property type="match status" value="1"/>
</dbReference>
<dbReference type="InterPro" id="IPR017853">
    <property type="entry name" value="GH"/>
</dbReference>
<dbReference type="InterPro" id="IPR033403">
    <property type="entry name" value="DUF5110"/>
</dbReference>
<evidence type="ECO:0000313" key="6">
    <source>
        <dbReference type="EMBL" id="KFI89048.1"/>
    </source>
</evidence>
<accession>A0A087D0J8</accession>
<name>A0A087D0J8_9BIFI</name>